<dbReference type="AlphaFoldDB" id="Q978H4"/>
<dbReference type="EMBL" id="BA000011">
    <property type="protein sequence ID" value="BAB60583.1"/>
    <property type="molecule type" value="Genomic_DNA"/>
</dbReference>
<accession>Q978H4</accession>
<reference evidence="2 3" key="2">
    <citation type="journal article" date="2000" name="Proc. Natl. Acad. Sci. U.S.A.">
        <title>Archaeal adaptation to higher temperatures revealed by genomic sequence of Thermoplasma volcanium.</title>
        <authorList>
            <person name="Kawashima T."/>
            <person name="Amano N."/>
            <person name="Koike H."/>
            <person name="Makino S."/>
            <person name="Higuchi S."/>
            <person name="Kawashima-Ohya Y."/>
            <person name="Watanabe K."/>
            <person name="Yamazaki M."/>
            <person name="Kanehori K."/>
            <person name="Kawamoto T."/>
            <person name="Nunoshiba T."/>
            <person name="Yamamoto Y."/>
            <person name="Aramaki H."/>
            <person name="Makino K."/>
            <person name="Suzuki M."/>
        </authorList>
    </citation>
    <scope>NUCLEOTIDE SEQUENCE [LARGE SCALE GENOMIC DNA]</scope>
    <source>
        <strain evidence="3">ATCC 51530 / DSM 4299 / JCM 9571 / NBRC 15438 / GSS1</strain>
    </source>
</reference>
<reference evidence="2 3" key="1">
    <citation type="journal article" date="1999" name="Proc. Jpn. Acad.">
        <title>Determination of the complete genomic DNA sequence of Thermoplasma volvanium GSS1.</title>
        <authorList>
            <person name="Kawashima T."/>
            <person name="Yamamoto Y."/>
            <person name="Aramaki H."/>
            <person name="Nunoshiba T."/>
            <person name="Kawamoto T."/>
            <person name="Watanabe K."/>
            <person name="Yamazaki M."/>
            <person name="Kanehori K."/>
            <person name="Amano N."/>
            <person name="Ohya Y."/>
            <person name="Makino K."/>
            <person name="Suzuki M."/>
        </authorList>
    </citation>
    <scope>NUCLEOTIDE SEQUENCE [LARGE SCALE GENOMIC DNA]</scope>
    <source>
        <strain evidence="3">ATCC 51530 / DSM 4299 / JCM 9571 / NBRC 15438 / GSS1</strain>
    </source>
</reference>
<name>Q978H4_THEVO</name>
<dbReference type="OrthoDB" id="58109at2157"/>
<keyword evidence="3" id="KW-1185">Reference proteome</keyword>
<organism evidence="2 3">
    <name type="scientific">Thermoplasma volcanium (strain ATCC 51530 / DSM 4299 / JCM 9571 / NBRC 15438 / GSS1)</name>
    <dbReference type="NCBI Taxonomy" id="273116"/>
    <lineage>
        <taxon>Archaea</taxon>
        <taxon>Methanobacteriati</taxon>
        <taxon>Thermoplasmatota</taxon>
        <taxon>Thermoplasmata</taxon>
        <taxon>Thermoplasmatales</taxon>
        <taxon>Thermoplasmataceae</taxon>
        <taxon>Thermoplasma</taxon>
    </lineage>
</organism>
<dbReference type="KEGG" id="tvo:TVG1490552"/>
<dbReference type="InterPro" id="IPR043004">
    <property type="entry name" value="MvaI_BcnI_cat"/>
</dbReference>
<dbReference type="Proteomes" id="UP000001017">
    <property type="component" value="Chromosome"/>
</dbReference>
<dbReference type="RefSeq" id="WP_048054037.1">
    <property type="nucleotide sequence ID" value="NC_002689.2"/>
</dbReference>
<sequence length="227" mass="26046">MDINQFIEKFKQIETKGFVKSMRRGPTGIGMTLESLLGIKENNISLPDLDGIELKAHRDNSMNLITLFTFNRGAWIMNPLEAVRKYGTLDKNGRLGLYFTMNFTPNSAGLYLFADNEAVSVRHINGDVLVKWNFNDLEDQFKRKVPALIIAYARTEYRGNDEYFQFYKAVLLKGTTKDIIRESIKNNIILIDLRLHDKGTMARNHGTGFRIYEKNLPLVFSNTEVIA</sequence>
<proteinExistence type="predicted"/>
<dbReference type="HOGENOM" id="CLU_1141953_0_0_2"/>
<protein>
    <submittedName>
        <fullName evidence="2">TVG1490552 protein</fullName>
    </submittedName>
</protein>
<dbReference type="REBASE" id="685106">
    <property type="entry name" value="TvoIVP"/>
</dbReference>
<dbReference type="PaxDb" id="273116-14325680"/>
<dbReference type="GeneID" id="1442131"/>
<evidence type="ECO:0000259" key="1">
    <source>
        <dbReference type="Pfam" id="PF15515"/>
    </source>
</evidence>
<gene>
    <name evidence="2" type="ORF">TVG1490552</name>
</gene>
<evidence type="ECO:0000313" key="3">
    <source>
        <dbReference type="Proteomes" id="UP000001017"/>
    </source>
</evidence>
<dbReference type="STRING" id="273116.gene:9382252"/>
<dbReference type="Gene3D" id="3.30.70.3570">
    <property type="entry name" value="MvaI/BcnI restriction endonuclease, recognition domain"/>
    <property type="match status" value="1"/>
</dbReference>
<feature type="domain" description="MvaI/BcnI restriction endonuclease" evidence="1">
    <location>
        <begin position="7"/>
        <end position="220"/>
    </location>
</feature>
<dbReference type="eggNOG" id="arCOG08993">
    <property type="taxonomic scope" value="Archaea"/>
</dbReference>
<dbReference type="Pfam" id="PF15515">
    <property type="entry name" value="MvaI_BcnI"/>
    <property type="match status" value="1"/>
</dbReference>
<dbReference type="Gene3D" id="3.40.210.20">
    <property type="entry name" value="MvaI/BcnI restriction endonuclease, catalytic domain"/>
    <property type="match status" value="1"/>
</dbReference>
<dbReference type="CDD" id="cd22344">
    <property type="entry name" value="PDDEXK_nuclease"/>
    <property type="match status" value="1"/>
</dbReference>
<dbReference type="InterPro" id="IPR043005">
    <property type="entry name" value="MvaI_BcnI_rec"/>
</dbReference>
<evidence type="ECO:0000313" key="2">
    <source>
        <dbReference type="EMBL" id="BAB60583.1"/>
    </source>
</evidence>
<dbReference type="InterPro" id="IPR029127">
    <property type="entry name" value="MvaI_BcnI"/>
</dbReference>